<keyword evidence="2" id="KW-0813">Transport</keyword>
<gene>
    <name evidence="4" type="ORF">HJC23_004594</name>
</gene>
<comment type="similarity">
    <text evidence="1">Belongs to the bacterial solute-binding protein 3 family.</text>
</comment>
<dbReference type="EMBL" id="JABMIG020000043">
    <property type="protein sequence ID" value="KAL3798806.1"/>
    <property type="molecule type" value="Genomic_DNA"/>
</dbReference>
<evidence type="ECO:0000256" key="3">
    <source>
        <dbReference type="ARBA" id="ARBA00022729"/>
    </source>
</evidence>
<keyword evidence="5" id="KW-1185">Reference proteome</keyword>
<dbReference type="PANTHER" id="PTHR30085">
    <property type="entry name" value="AMINO ACID ABC TRANSPORTER PERMEASE"/>
    <property type="match status" value="1"/>
</dbReference>
<dbReference type="SUPFAM" id="SSF53850">
    <property type="entry name" value="Periplasmic binding protein-like II"/>
    <property type="match status" value="1"/>
</dbReference>
<evidence type="ECO:0000313" key="5">
    <source>
        <dbReference type="Proteomes" id="UP001516023"/>
    </source>
</evidence>
<dbReference type="InterPro" id="IPR051455">
    <property type="entry name" value="Bact_solute-bind_prot3"/>
</dbReference>
<evidence type="ECO:0000256" key="2">
    <source>
        <dbReference type="ARBA" id="ARBA00022448"/>
    </source>
</evidence>
<protein>
    <submittedName>
        <fullName evidence="4">Uncharacterized protein</fullName>
    </submittedName>
</protein>
<proteinExistence type="inferred from homology"/>
<dbReference type="PANTHER" id="PTHR30085:SF6">
    <property type="entry name" value="ABC TRANSPORTER GLUTAMINE-BINDING PROTEIN GLNH"/>
    <property type="match status" value="1"/>
</dbReference>
<organism evidence="4 5">
    <name type="scientific">Cyclotella cryptica</name>
    <dbReference type="NCBI Taxonomy" id="29204"/>
    <lineage>
        <taxon>Eukaryota</taxon>
        <taxon>Sar</taxon>
        <taxon>Stramenopiles</taxon>
        <taxon>Ochrophyta</taxon>
        <taxon>Bacillariophyta</taxon>
        <taxon>Coscinodiscophyceae</taxon>
        <taxon>Thalassiosirophycidae</taxon>
        <taxon>Stephanodiscales</taxon>
        <taxon>Stephanodiscaceae</taxon>
        <taxon>Cyclotella</taxon>
    </lineage>
</organism>
<dbReference type="AlphaFoldDB" id="A0ABD3QG79"/>
<comment type="caution">
    <text evidence="4">The sequence shown here is derived from an EMBL/GenBank/DDBJ whole genome shotgun (WGS) entry which is preliminary data.</text>
</comment>
<keyword evidence="3" id="KW-0732">Signal</keyword>
<evidence type="ECO:0000313" key="4">
    <source>
        <dbReference type="EMBL" id="KAL3798806.1"/>
    </source>
</evidence>
<accession>A0ABD3QG79</accession>
<sequence length="549" mass="61214">MIISLRSIPQPLPVPSSAPSMAPSYDPRPTLEIVKERGKVRCGMHISQANGTFRFRLCQAVAAVALNNPNKVEVINVNAETRFVKLNDRTADLLVSGDTYTIEREFNEATTGSQFTFSTPYYYDGMLFSGNSTFVTCAEEHKQYHECAQLVICVTQFTTEYIYVTNHYTTDFSVITAGLGESIELFYMDICNVVASGHLDLINKQKAGIIDSTYAFGKKVFTNDPLAFVTRPDDPECSDIVNWATQALFYGERQGITKNSSMCQRSTSTLNAKWTELNYLNAVYCVGNYAELYNGSELAVFERTAINTINNGTAMLYAIPYGNLDNENGKMFDSVSKTFATIKRRDSLNCGLLVMDGYSEDDITESERLFGMGVSYCQTLASSMLHGNAVNFTAFQNDDVALKALNYETIDVLLGVSADMSRNFGSRGLGGVSFSTPYFYGYQTGKNDVSFYPVMTRQDDRMLSLLLSTISATSQRIAKKNYYMMPPMTVFGKDMLWALKDAIAANGNYDEIYISNFDVNAELRGRNYLNSEQQPQFLDLPGLNSFDLT</sequence>
<dbReference type="Gene3D" id="3.40.190.10">
    <property type="entry name" value="Periplasmic binding protein-like II"/>
    <property type="match status" value="2"/>
</dbReference>
<reference evidence="4 5" key="1">
    <citation type="journal article" date="2020" name="G3 (Bethesda)">
        <title>Improved Reference Genome for Cyclotella cryptica CCMP332, a Model for Cell Wall Morphogenesis, Salinity Adaptation, and Lipid Production in Diatoms (Bacillariophyta).</title>
        <authorList>
            <person name="Roberts W.R."/>
            <person name="Downey K.M."/>
            <person name="Ruck E.C."/>
            <person name="Traller J.C."/>
            <person name="Alverson A.J."/>
        </authorList>
    </citation>
    <scope>NUCLEOTIDE SEQUENCE [LARGE SCALE GENOMIC DNA]</scope>
    <source>
        <strain evidence="4 5">CCMP332</strain>
    </source>
</reference>
<evidence type="ECO:0000256" key="1">
    <source>
        <dbReference type="ARBA" id="ARBA00010333"/>
    </source>
</evidence>
<dbReference type="Proteomes" id="UP001516023">
    <property type="component" value="Unassembled WGS sequence"/>
</dbReference>
<name>A0ABD3QG79_9STRA</name>